<dbReference type="EC" id="2.7.4.3" evidence="5 7"/>
<sequence>MKRGKGEAIDFNPKILYCKNMHGKTFVFFGIVGSGKGTQVKLLQEFLKGHDGRECVYAGTGEGFRAILESGSYAGQLLQEKMHQGHLIDDFFANAIVADILSSKISPEKHLIVDGYPRTVAQSEVFEEMMKFYKHKDIKIIFIELSKEEAKKRNLLRGRHDDTEEGLEKRFEEYDKNVIPAMNYFKGKPGYTIYQVNGAQKMEDVHKDILRVIKLA</sequence>
<dbReference type="PROSITE" id="PS00113">
    <property type="entry name" value="ADENYLATE_KINASE"/>
    <property type="match status" value="1"/>
</dbReference>
<evidence type="ECO:0000313" key="9">
    <source>
        <dbReference type="Proteomes" id="UP000178645"/>
    </source>
</evidence>
<dbReference type="Gene3D" id="3.40.50.300">
    <property type="entry name" value="P-loop containing nucleotide triphosphate hydrolases"/>
    <property type="match status" value="1"/>
</dbReference>
<dbReference type="PANTHER" id="PTHR23359">
    <property type="entry name" value="NUCLEOTIDE KINASE"/>
    <property type="match status" value="1"/>
</dbReference>
<feature type="region of interest" description="NMP" evidence="5">
    <location>
        <begin position="59"/>
        <end position="88"/>
    </location>
</feature>
<feature type="binding site" evidence="5">
    <location>
        <begin position="86"/>
        <end position="88"/>
    </location>
    <ligand>
        <name>AMP</name>
        <dbReference type="ChEBI" id="CHEBI:456215"/>
    </ligand>
</feature>
<dbReference type="Proteomes" id="UP000178645">
    <property type="component" value="Unassembled WGS sequence"/>
</dbReference>
<keyword evidence="3 5" id="KW-0547">Nucleotide-binding</keyword>
<gene>
    <name evidence="5" type="primary">adk</name>
    <name evidence="8" type="ORF">A3G53_01375</name>
</gene>
<evidence type="ECO:0000256" key="5">
    <source>
        <dbReference type="HAMAP-Rule" id="MF_00235"/>
    </source>
</evidence>
<comment type="pathway">
    <text evidence="5">Purine metabolism; AMP biosynthesis via salvage pathway; AMP from ADP: step 1/1.</text>
</comment>
<keyword evidence="5" id="KW-0963">Cytoplasm</keyword>
<feature type="binding site" evidence="5">
    <location>
        <position position="65"/>
    </location>
    <ligand>
        <name>AMP</name>
        <dbReference type="ChEBI" id="CHEBI:456215"/>
    </ligand>
</feature>
<comment type="function">
    <text evidence="5">Catalyzes the reversible transfer of the terminal phosphate group between ATP and AMP. Plays an important role in cellular energy homeostasis and in adenine nucleotide metabolism.</text>
</comment>
<comment type="catalytic activity">
    <reaction evidence="5 7">
        <text>AMP + ATP = 2 ADP</text>
        <dbReference type="Rhea" id="RHEA:12973"/>
        <dbReference type="ChEBI" id="CHEBI:30616"/>
        <dbReference type="ChEBI" id="CHEBI:456215"/>
        <dbReference type="ChEBI" id="CHEBI:456216"/>
        <dbReference type="EC" id="2.7.4.3"/>
    </reaction>
</comment>
<dbReference type="SUPFAM" id="SSF52540">
    <property type="entry name" value="P-loop containing nucleoside triphosphate hydrolases"/>
    <property type="match status" value="1"/>
</dbReference>
<comment type="subcellular location">
    <subcellularLocation>
        <location evidence="5 7">Cytoplasm</location>
    </subcellularLocation>
</comment>
<dbReference type="HAMAP" id="MF_00235">
    <property type="entry name" value="Adenylate_kinase_Adk"/>
    <property type="match status" value="1"/>
</dbReference>
<feature type="binding site" evidence="5">
    <location>
        <position position="157"/>
    </location>
    <ligand>
        <name>ATP</name>
        <dbReference type="ChEBI" id="CHEBI:30616"/>
    </ligand>
</feature>
<evidence type="ECO:0000256" key="7">
    <source>
        <dbReference type="RuleBase" id="RU003331"/>
    </source>
</evidence>
<feature type="binding site" evidence="5">
    <location>
        <position position="170"/>
    </location>
    <ligand>
        <name>AMP</name>
        <dbReference type="ChEBI" id="CHEBI:456215"/>
    </ligand>
</feature>
<dbReference type="PRINTS" id="PR00094">
    <property type="entry name" value="ADENYLTKNASE"/>
</dbReference>
<protein>
    <recommendedName>
        <fullName evidence="5 7">Adenylate kinase</fullName>
        <shortName evidence="5">AK</shortName>
        <ecNumber evidence="5 7">2.7.4.3</ecNumber>
    </recommendedName>
    <alternativeName>
        <fullName evidence="5">ATP-AMP transphosphorylase</fullName>
    </alternativeName>
    <alternativeName>
        <fullName evidence="5">ATP:AMP phosphotransferase</fullName>
    </alternativeName>
    <alternativeName>
        <fullName evidence="5">Adenylate monophosphate kinase</fullName>
    </alternativeName>
</protein>
<evidence type="ECO:0000256" key="3">
    <source>
        <dbReference type="ARBA" id="ARBA00022741"/>
    </source>
</evidence>
<comment type="domain">
    <text evidence="5">Consists of three domains, a large central CORE domain and two small peripheral domains, NMPbind and LID, which undergo movements during catalysis. The LID domain closes over the site of phosphoryl transfer upon ATP binding. Assembling and dissambling the active center during each catalytic cycle provides an effective means to prevent ATP hydrolysis.</text>
</comment>
<evidence type="ECO:0000256" key="2">
    <source>
        <dbReference type="ARBA" id="ARBA00022727"/>
    </source>
</evidence>
<feature type="binding site" evidence="5">
    <location>
        <begin position="33"/>
        <end position="38"/>
    </location>
    <ligand>
        <name>ATP</name>
        <dbReference type="ChEBI" id="CHEBI:30616"/>
    </ligand>
</feature>
<keyword evidence="4 5" id="KW-0418">Kinase</keyword>
<dbReference type="GO" id="GO:0004017">
    <property type="term" value="F:AMP kinase activity"/>
    <property type="evidence" value="ECO:0007669"/>
    <property type="project" value="UniProtKB-UniRule"/>
</dbReference>
<evidence type="ECO:0000256" key="6">
    <source>
        <dbReference type="RuleBase" id="RU003330"/>
    </source>
</evidence>
<reference evidence="8 9" key="1">
    <citation type="journal article" date="2016" name="Nat. Commun.">
        <title>Thousands of microbial genomes shed light on interconnected biogeochemical processes in an aquifer system.</title>
        <authorList>
            <person name="Anantharaman K."/>
            <person name="Brown C.T."/>
            <person name="Hug L.A."/>
            <person name="Sharon I."/>
            <person name="Castelle C.J."/>
            <person name="Probst A.J."/>
            <person name="Thomas B.C."/>
            <person name="Singh A."/>
            <person name="Wilkins M.J."/>
            <person name="Karaoz U."/>
            <person name="Brodie E.L."/>
            <person name="Williams K.H."/>
            <person name="Hubbard S.S."/>
            <person name="Banfield J.F."/>
        </authorList>
    </citation>
    <scope>NUCLEOTIDE SEQUENCE [LARGE SCALE GENOMIC DNA]</scope>
</reference>
<feature type="binding site" evidence="5">
    <location>
        <position position="60"/>
    </location>
    <ligand>
        <name>AMP</name>
        <dbReference type="ChEBI" id="CHEBI:456215"/>
    </ligand>
</feature>
<dbReference type="AlphaFoldDB" id="A0A1F6Y6A0"/>
<keyword evidence="2 5" id="KW-0545">Nucleotide biosynthesis</keyword>
<keyword evidence="5 7" id="KW-0067">ATP-binding</keyword>
<keyword evidence="1 5" id="KW-0808">Transferase</keyword>
<feature type="binding site" evidence="5">
    <location>
        <position position="159"/>
    </location>
    <ligand>
        <name>AMP</name>
        <dbReference type="ChEBI" id="CHEBI:456215"/>
    </ligand>
</feature>
<dbReference type="CDD" id="cd01428">
    <property type="entry name" value="ADK"/>
    <property type="match status" value="1"/>
</dbReference>
<name>A0A1F6Y6A0_9BACT</name>
<comment type="caution">
    <text evidence="5">Lacks conserved residue(s) required for the propagation of feature annotation.</text>
</comment>
<organism evidence="8 9">
    <name type="scientific">Candidatus Nomurabacteria bacterium RIFCSPLOWO2_12_FULL_44_11</name>
    <dbReference type="NCBI Taxonomy" id="1801796"/>
    <lineage>
        <taxon>Bacteria</taxon>
        <taxon>Candidatus Nomuraibacteriota</taxon>
    </lineage>
</organism>
<evidence type="ECO:0000313" key="8">
    <source>
        <dbReference type="EMBL" id="OGJ01921.1"/>
    </source>
</evidence>
<dbReference type="InterPro" id="IPR033690">
    <property type="entry name" value="Adenylat_kinase_CS"/>
</dbReference>
<comment type="similarity">
    <text evidence="5 6">Belongs to the adenylate kinase family.</text>
</comment>
<comment type="caution">
    <text evidence="8">The sequence shown here is derived from an EMBL/GenBank/DDBJ whole genome shotgun (WGS) entry which is preliminary data.</text>
</comment>
<dbReference type="GO" id="GO:0005737">
    <property type="term" value="C:cytoplasm"/>
    <property type="evidence" value="ECO:0007669"/>
    <property type="project" value="UniProtKB-SubCell"/>
</dbReference>
<dbReference type="GO" id="GO:0005524">
    <property type="term" value="F:ATP binding"/>
    <property type="evidence" value="ECO:0007669"/>
    <property type="project" value="UniProtKB-UniRule"/>
</dbReference>
<dbReference type="EMBL" id="MFVU01000015">
    <property type="protein sequence ID" value="OGJ01921.1"/>
    <property type="molecule type" value="Genomic_DNA"/>
</dbReference>
<feature type="binding site" evidence="5">
    <location>
        <begin position="115"/>
        <end position="118"/>
    </location>
    <ligand>
        <name>AMP</name>
        <dbReference type="ChEBI" id="CHEBI:456215"/>
    </ligand>
</feature>
<dbReference type="Pfam" id="PF00406">
    <property type="entry name" value="ADK"/>
    <property type="match status" value="1"/>
</dbReference>
<feature type="binding site" evidence="5">
    <location>
        <position position="122"/>
    </location>
    <ligand>
        <name>AMP</name>
        <dbReference type="ChEBI" id="CHEBI:456215"/>
    </ligand>
</feature>
<dbReference type="UniPathway" id="UPA00588">
    <property type="reaction ID" value="UER00649"/>
</dbReference>
<dbReference type="InterPro" id="IPR000850">
    <property type="entry name" value="Adenylat/UMP-CMP_kin"/>
</dbReference>
<evidence type="ECO:0000256" key="1">
    <source>
        <dbReference type="ARBA" id="ARBA00022679"/>
    </source>
</evidence>
<dbReference type="GO" id="GO:0044209">
    <property type="term" value="P:AMP salvage"/>
    <property type="evidence" value="ECO:0007669"/>
    <property type="project" value="UniProtKB-UniRule"/>
</dbReference>
<feature type="binding site" evidence="5">
    <location>
        <position position="200"/>
    </location>
    <ligand>
        <name>ATP</name>
        <dbReference type="ChEBI" id="CHEBI:30616"/>
    </ligand>
</feature>
<accession>A0A1F6Y6A0</accession>
<comment type="subunit">
    <text evidence="5 7">Monomer.</text>
</comment>
<evidence type="ECO:0000256" key="4">
    <source>
        <dbReference type="ARBA" id="ARBA00022777"/>
    </source>
</evidence>
<proteinExistence type="inferred from homology"/>
<dbReference type="InterPro" id="IPR027417">
    <property type="entry name" value="P-loop_NTPase"/>
</dbReference>